<feature type="region of interest" description="Disordered" evidence="8">
    <location>
        <begin position="685"/>
        <end position="709"/>
    </location>
</feature>
<dbReference type="GO" id="GO:0022841">
    <property type="term" value="F:potassium ion leak channel activity"/>
    <property type="evidence" value="ECO:0007669"/>
    <property type="project" value="TreeGrafter"/>
</dbReference>
<organism evidence="11 12">
    <name type="scientific">Antrodiella citrinella</name>
    <dbReference type="NCBI Taxonomy" id="2447956"/>
    <lineage>
        <taxon>Eukaryota</taxon>
        <taxon>Fungi</taxon>
        <taxon>Dikarya</taxon>
        <taxon>Basidiomycota</taxon>
        <taxon>Agaricomycotina</taxon>
        <taxon>Agaricomycetes</taxon>
        <taxon>Polyporales</taxon>
        <taxon>Steccherinaceae</taxon>
        <taxon>Antrodiella</taxon>
    </lineage>
</organism>
<dbReference type="EMBL" id="SGPM01000030">
    <property type="protein sequence ID" value="THH32071.1"/>
    <property type="molecule type" value="Genomic_DNA"/>
</dbReference>
<feature type="compositionally biased region" description="Acidic residues" evidence="8">
    <location>
        <begin position="498"/>
        <end position="512"/>
    </location>
</feature>
<comment type="caution">
    <text evidence="11">The sequence shown here is derived from an EMBL/GenBank/DDBJ whole genome shotgun (WGS) entry which is preliminary data.</text>
</comment>
<evidence type="ECO:0000313" key="12">
    <source>
        <dbReference type="Proteomes" id="UP000308730"/>
    </source>
</evidence>
<evidence type="ECO:0000256" key="5">
    <source>
        <dbReference type="ARBA" id="ARBA00023065"/>
    </source>
</evidence>
<keyword evidence="3 9" id="KW-0812">Transmembrane</keyword>
<dbReference type="OrthoDB" id="297496at2759"/>
<evidence type="ECO:0000256" key="3">
    <source>
        <dbReference type="ARBA" id="ARBA00022692"/>
    </source>
</evidence>
<evidence type="ECO:0000256" key="9">
    <source>
        <dbReference type="SAM" id="Phobius"/>
    </source>
</evidence>
<evidence type="ECO:0000313" key="11">
    <source>
        <dbReference type="EMBL" id="THH32071.1"/>
    </source>
</evidence>
<name>A0A4S4N2S3_9APHY</name>
<sequence>MSAVSFFTRAKDFVFPPEDPAALERFIPNYRWTPIISGVVIPFSILLEIPGLTERWYIRTEGNETVETEPNPPILDAAIAISLACAVVANICLVLRFLEKRVRTTTLLTIAFLTIHDVINIVTIIIFGVEHRFNDGFTYGHSFWMTVCSTAVSSITNITLIVDFIRTPDFGISGSGLTRKQRSLVIVVIVLLVYIAFGALVNMFIMNLTFINALYFTTVTIETIGFGDITPNTTGARIFTCFYIVFGILNIGVAISMCRETVLEGLEIGYRQRMRRLRQRRREARRYRKWEVRWQRAVEWRLRELGLPVWVSDKHYEHEGVKFTGLNADGDEDSWARKLLENIGLMRSKDSSNDTTDRKHITGHPKDKHLNIDALTAQQLEASALEAGVPLEMFLDTGRPTMTRHDSTGSQGSMQSPGALERGRVPLGMTQSLHRTSSTSGWPAHPLTPTHAQVGRMAAMITKVAVAATGTNVRMVGHALEGEGDPTENRRAQNQAAEEIEEEAEEAAEEETATSPGPKPGSSVWFDDNAEKGRGPNEGCGSERPADAGDNNNNDDPPNTGLVDIGMHAPVPKWAREIAQDAHVSFSYEGFQDDIAREERRASYVKLIVAWSLFSLFWLVGSAIFHATEEANIERQSVLQEVGSSRYKGALHSRLFDNAVKQFRLQENAETRRIAHEQLSPYLRHRAHSLSKPPKVGEDTGEDDESESEAITPGLVDAVSEMAQRDLESLPADIIRQARTFHEHMQFYVKYEHGLAPEDKDRPQRQAKAPQELRALLDEIAKIEGIGEKGKREILQDEDSRKTLFMLSIERTLRDMINSAERSMAALAERDTLIALQRRRERDEMQAGPASANFTATVIISERVGNSEDDLSPLSSSSLEKD</sequence>
<dbReference type="InterPro" id="IPR003280">
    <property type="entry name" value="2pore_dom_K_chnl"/>
</dbReference>
<dbReference type="InterPro" id="IPR013099">
    <property type="entry name" value="K_chnl_dom"/>
</dbReference>
<feature type="region of interest" description="Disordered" evidence="8">
    <location>
        <begin position="480"/>
        <end position="566"/>
    </location>
</feature>
<dbReference type="GO" id="GO:0015271">
    <property type="term" value="F:outward rectifier potassium channel activity"/>
    <property type="evidence" value="ECO:0007669"/>
    <property type="project" value="TreeGrafter"/>
</dbReference>
<feature type="transmembrane region" description="Helical" evidence="9">
    <location>
        <begin position="107"/>
        <end position="129"/>
    </location>
</feature>
<evidence type="ECO:0000259" key="10">
    <source>
        <dbReference type="Pfam" id="PF07885"/>
    </source>
</evidence>
<evidence type="ECO:0000256" key="8">
    <source>
        <dbReference type="SAM" id="MobiDB-lite"/>
    </source>
</evidence>
<feature type="transmembrane region" description="Helical" evidence="9">
    <location>
        <begin position="32"/>
        <end position="53"/>
    </location>
</feature>
<keyword evidence="12" id="KW-1185">Reference proteome</keyword>
<feature type="compositionally biased region" description="Low complexity" evidence="8">
    <location>
        <begin position="550"/>
        <end position="559"/>
    </location>
</feature>
<evidence type="ECO:0000256" key="2">
    <source>
        <dbReference type="ARBA" id="ARBA00022448"/>
    </source>
</evidence>
<feature type="transmembrane region" description="Helical" evidence="9">
    <location>
        <begin position="73"/>
        <end position="95"/>
    </location>
</feature>
<gene>
    <name evidence="11" type="ORF">EUX98_g2126</name>
</gene>
<keyword evidence="6 9" id="KW-0472">Membrane</keyword>
<evidence type="ECO:0000256" key="1">
    <source>
        <dbReference type="ARBA" id="ARBA00004141"/>
    </source>
</evidence>
<evidence type="ECO:0000256" key="4">
    <source>
        <dbReference type="ARBA" id="ARBA00022989"/>
    </source>
</evidence>
<feature type="region of interest" description="Disordered" evidence="8">
    <location>
        <begin position="403"/>
        <end position="422"/>
    </location>
</feature>
<dbReference type="GO" id="GO:0030322">
    <property type="term" value="P:stabilization of membrane potential"/>
    <property type="evidence" value="ECO:0007669"/>
    <property type="project" value="TreeGrafter"/>
</dbReference>
<keyword evidence="7" id="KW-0407">Ion channel</keyword>
<feature type="transmembrane region" description="Helical" evidence="9">
    <location>
        <begin position="607"/>
        <end position="627"/>
    </location>
</feature>
<feature type="domain" description="Potassium channel" evidence="10">
    <location>
        <begin position="189"/>
        <end position="261"/>
    </location>
</feature>
<keyword evidence="2" id="KW-0813">Transport</keyword>
<dbReference type="Proteomes" id="UP000308730">
    <property type="component" value="Unassembled WGS sequence"/>
</dbReference>
<comment type="subcellular location">
    <subcellularLocation>
        <location evidence="1">Membrane</location>
        <topology evidence="1">Multi-pass membrane protein</topology>
    </subcellularLocation>
</comment>
<feature type="transmembrane region" description="Helical" evidence="9">
    <location>
        <begin position="183"/>
        <end position="216"/>
    </location>
</feature>
<evidence type="ECO:0000256" key="6">
    <source>
        <dbReference type="ARBA" id="ARBA00023136"/>
    </source>
</evidence>
<evidence type="ECO:0000256" key="7">
    <source>
        <dbReference type="ARBA" id="ARBA00023303"/>
    </source>
</evidence>
<keyword evidence="4 9" id="KW-1133">Transmembrane helix</keyword>
<dbReference type="AlphaFoldDB" id="A0A4S4N2S3"/>
<feature type="transmembrane region" description="Helical" evidence="9">
    <location>
        <begin position="141"/>
        <end position="162"/>
    </location>
</feature>
<dbReference type="Pfam" id="PF07885">
    <property type="entry name" value="Ion_trans_2"/>
    <property type="match status" value="1"/>
</dbReference>
<proteinExistence type="predicted"/>
<keyword evidence="5" id="KW-0406">Ion transport</keyword>
<feature type="compositionally biased region" description="Acidic residues" evidence="8">
    <location>
        <begin position="699"/>
        <end position="708"/>
    </location>
</feature>
<dbReference type="SUPFAM" id="SSF81324">
    <property type="entry name" value="Voltage-gated potassium channels"/>
    <property type="match status" value="1"/>
</dbReference>
<dbReference type="GO" id="GO:0005886">
    <property type="term" value="C:plasma membrane"/>
    <property type="evidence" value="ECO:0007669"/>
    <property type="project" value="TreeGrafter"/>
</dbReference>
<accession>A0A4S4N2S3</accession>
<dbReference type="PANTHER" id="PTHR11003:SF330">
    <property type="entry name" value="POTASSIUM CHANNEL DOMAIN-CONTAINING PROTEIN"/>
    <property type="match status" value="1"/>
</dbReference>
<dbReference type="Gene3D" id="1.10.287.70">
    <property type="match status" value="1"/>
</dbReference>
<reference evidence="11 12" key="1">
    <citation type="submission" date="2019-02" db="EMBL/GenBank/DDBJ databases">
        <title>Genome sequencing of the rare red list fungi Antrodiella citrinella (Flaviporus citrinellus).</title>
        <authorList>
            <person name="Buettner E."/>
            <person name="Kellner H."/>
        </authorList>
    </citation>
    <scope>NUCLEOTIDE SEQUENCE [LARGE SCALE GENOMIC DNA]</scope>
    <source>
        <strain evidence="11 12">DSM 108506</strain>
    </source>
</reference>
<protein>
    <recommendedName>
        <fullName evidence="10">Potassium channel domain-containing protein</fullName>
    </recommendedName>
</protein>
<feature type="transmembrane region" description="Helical" evidence="9">
    <location>
        <begin position="236"/>
        <end position="255"/>
    </location>
</feature>
<dbReference type="PANTHER" id="PTHR11003">
    <property type="entry name" value="POTASSIUM CHANNEL, SUBFAMILY K"/>
    <property type="match status" value="1"/>
</dbReference>